<gene>
    <name evidence="1" type="ORF">HCU73_11810</name>
</gene>
<evidence type="ECO:0008006" key="3">
    <source>
        <dbReference type="Google" id="ProtNLM"/>
    </source>
</evidence>
<proteinExistence type="predicted"/>
<dbReference type="RefSeq" id="WP_168623651.1">
    <property type="nucleotide sequence ID" value="NZ_JAAZQQ010000003.1"/>
</dbReference>
<accession>A0A7X6H0V9</accession>
<dbReference type="Pfam" id="PF13704">
    <property type="entry name" value="Glyco_tranf_2_4"/>
    <property type="match status" value="1"/>
</dbReference>
<protein>
    <recommendedName>
        <fullName evidence="3">Glycosyl transferase family 2</fullName>
    </recommendedName>
</protein>
<name>A0A7X6H0V9_9RHOB</name>
<sequence>MDDIRKPLAVMTMVYGDYPFLKRWYDYYGAQVGPEHLYVFSHGNDPEHRRIAPEANILNVPRDPGMVKFDRRRWKMMSHVASGLLEFYSWVIVADVDEIVIVDPDVAPGLVEHLHDRYADPASAPRSVAPFALNMIHVPEFEPLPIEEGTPILSRRRHFLPSRVYSKPCLVREPVVFGPGGHRNNLGRRTLSDALFLVHLKSADLGWMTERSDVQAELVSAAALSNPDYQGQHGWTETVANYHRVRSTHALGPEDVALPAIRAAMLRQKERYRDQFIWGAVENKTIYRIPDRFCGLV</sequence>
<organism evidence="1 2">
    <name type="scientific">Roseicyclus persicicus</name>
    <dbReference type="NCBI Taxonomy" id="2650661"/>
    <lineage>
        <taxon>Bacteria</taxon>
        <taxon>Pseudomonadati</taxon>
        <taxon>Pseudomonadota</taxon>
        <taxon>Alphaproteobacteria</taxon>
        <taxon>Rhodobacterales</taxon>
        <taxon>Roseobacteraceae</taxon>
        <taxon>Roseicyclus</taxon>
    </lineage>
</organism>
<reference evidence="1 2" key="1">
    <citation type="submission" date="2020-04" db="EMBL/GenBank/DDBJ databases">
        <authorList>
            <person name="Yoon J."/>
        </authorList>
    </citation>
    <scope>NUCLEOTIDE SEQUENCE [LARGE SCALE GENOMIC DNA]</scope>
    <source>
        <strain evidence="1 2">KMU-115</strain>
    </source>
</reference>
<comment type="caution">
    <text evidence="1">The sequence shown here is derived from an EMBL/GenBank/DDBJ whole genome shotgun (WGS) entry which is preliminary data.</text>
</comment>
<dbReference type="EMBL" id="JAAZQQ010000003">
    <property type="protein sequence ID" value="NKX45274.1"/>
    <property type="molecule type" value="Genomic_DNA"/>
</dbReference>
<dbReference type="AlphaFoldDB" id="A0A7X6H0V9"/>
<dbReference type="Proteomes" id="UP000526408">
    <property type="component" value="Unassembled WGS sequence"/>
</dbReference>
<keyword evidence="2" id="KW-1185">Reference proteome</keyword>
<evidence type="ECO:0000313" key="1">
    <source>
        <dbReference type="EMBL" id="NKX45274.1"/>
    </source>
</evidence>
<evidence type="ECO:0000313" key="2">
    <source>
        <dbReference type="Proteomes" id="UP000526408"/>
    </source>
</evidence>